<keyword evidence="1" id="KW-0677">Repeat</keyword>
<dbReference type="InterPro" id="IPR017871">
    <property type="entry name" value="ABC_transporter-like_CS"/>
</dbReference>
<dbReference type="InterPro" id="IPR003439">
    <property type="entry name" value="ABC_transporter-like_ATP-bd"/>
</dbReference>
<evidence type="ECO:0000256" key="1">
    <source>
        <dbReference type="ARBA" id="ARBA00022737"/>
    </source>
</evidence>
<dbReference type="KEGG" id="cfer:D4Z93_07765"/>
<evidence type="ECO:0000259" key="6">
    <source>
        <dbReference type="PROSITE" id="PS50893"/>
    </source>
</evidence>
<evidence type="ECO:0000256" key="2">
    <source>
        <dbReference type="ARBA" id="ARBA00022741"/>
    </source>
</evidence>
<dbReference type="AlphaFoldDB" id="A0A386H3Y2"/>
<dbReference type="CDD" id="cd03221">
    <property type="entry name" value="ABCF_EF-3"/>
    <property type="match status" value="2"/>
</dbReference>
<reference evidence="7 8" key="1">
    <citation type="journal article" date="2019" name="Int. J. Syst. Evol. Microbiol.">
        <title>Clostridium fermenticellae sp. nov., isolated from the mud in a fermentation cellar for the production of the Chinese liquor, baijiu.</title>
        <authorList>
            <person name="Xu P.X."/>
            <person name="Chai L.J."/>
            <person name="Qiu T."/>
            <person name="Zhang X.J."/>
            <person name="Lu Z.M."/>
            <person name="Xiao C."/>
            <person name="Wang S.T."/>
            <person name="Shen C.H."/>
            <person name="Shi J.S."/>
            <person name="Xu Z.H."/>
        </authorList>
    </citation>
    <scope>NUCLEOTIDE SEQUENCE [LARGE SCALE GENOMIC DNA]</scope>
    <source>
        <strain evidence="7 8">JN500901</strain>
    </source>
</reference>
<keyword evidence="3" id="KW-0067">ATP-binding</keyword>
<dbReference type="GO" id="GO:0005524">
    <property type="term" value="F:ATP binding"/>
    <property type="evidence" value="ECO:0007669"/>
    <property type="project" value="UniProtKB-KW"/>
</dbReference>
<evidence type="ECO:0000256" key="5">
    <source>
        <dbReference type="SAM" id="MobiDB-lite"/>
    </source>
</evidence>
<evidence type="ECO:0000256" key="3">
    <source>
        <dbReference type="ARBA" id="ARBA00022840"/>
    </source>
</evidence>
<gene>
    <name evidence="7" type="primary">abc-f</name>
    <name evidence="7" type="ORF">D4Z93_07765</name>
</gene>
<dbReference type="GO" id="GO:0016887">
    <property type="term" value="F:ATP hydrolysis activity"/>
    <property type="evidence" value="ECO:0007669"/>
    <property type="project" value="InterPro"/>
</dbReference>
<dbReference type="PROSITE" id="PS00211">
    <property type="entry name" value="ABC_TRANSPORTER_1"/>
    <property type="match status" value="2"/>
</dbReference>
<dbReference type="Gene3D" id="3.40.50.300">
    <property type="entry name" value="P-loop containing nucleotide triphosphate hydrolases"/>
    <property type="match status" value="3"/>
</dbReference>
<dbReference type="Pfam" id="PF00005">
    <property type="entry name" value="ABC_tran"/>
    <property type="match status" value="2"/>
</dbReference>
<dbReference type="InterPro" id="IPR027417">
    <property type="entry name" value="P-loop_NTPase"/>
</dbReference>
<dbReference type="InterPro" id="IPR003593">
    <property type="entry name" value="AAA+_ATPase"/>
</dbReference>
<dbReference type="SMART" id="SM00382">
    <property type="entry name" value="AAA"/>
    <property type="match status" value="2"/>
</dbReference>
<dbReference type="OrthoDB" id="9801441at2"/>
<keyword evidence="8" id="KW-1185">Reference proteome</keyword>
<feature type="region of interest" description="Disordered" evidence="5">
    <location>
        <begin position="215"/>
        <end position="241"/>
    </location>
</feature>
<dbReference type="InterPro" id="IPR050611">
    <property type="entry name" value="ABCF"/>
</dbReference>
<dbReference type="PROSITE" id="PS50893">
    <property type="entry name" value="ABC_TRANSPORTER_2"/>
    <property type="match status" value="2"/>
</dbReference>
<dbReference type="PANTHER" id="PTHR19211">
    <property type="entry name" value="ATP-BINDING TRANSPORT PROTEIN-RELATED"/>
    <property type="match status" value="1"/>
</dbReference>
<evidence type="ECO:0000313" key="8">
    <source>
        <dbReference type="Proteomes" id="UP000266301"/>
    </source>
</evidence>
<name>A0A386H3Y2_9CLOT</name>
<dbReference type="NCBIfam" id="NF000355">
    <property type="entry name" value="ribo_prot_ABC_F"/>
    <property type="match status" value="1"/>
</dbReference>
<feature type="compositionally biased region" description="Basic residues" evidence="5">
    <location>
        <begin position="215"/>
        <end position="224"/>
    </location>
</feature>
<organism evidence="7 8">
    <name type="scientific">Clostridium fermenticellae</name>
    <dbReference type="NCBI Taxonomy" id="2068654"/>
    <lineage>
        <taxon>Bacteria</taxon>
        <taxon>Bacillati</taxon>
        <taxon>Bacillota</taxon>
        <taxon>Clostridia</taxon>
        <taxon>Eubacteriales</taxon>
        <taxon>Clostridiaceae</taxon>
        <taxon>Clostridium</taxon>
    </lineage>
</organism>
<feature type="domain" description="ABC transporter" evidence="6">
    <location>
        <begin position="4"/>
        <end position="193"/>
    </location>
</feature>
<dbReference type="PANTHER" id="PTHR19211:SF100">
    <property type="entry name" value="RIBOSOME PROTECTION PROTEIN VMLR"/>
    <property type="match status" value="1"/>
</dbReference>
<evidence type="ECO:0000256" key="4">
    <source>
        <dbReference type="SAM" id="Coils"/>
    </source>
</evidence>
<keyword evidence="2" id="KW-0547">Nucleotide-binding</keyword>
<evidence type="ECO:0000313" key="7">
    <source>
        <dbReference type="EMBL" id="AYD40427.1"/>
    </source>
</evidence>
<dbReference type="Proteomes" id="UP000266301">
    <property type="component" value="Chromosome"/>
</dbReference>
<feature type="compositionally biased region" description="Basic and acidic residues" evidence="5">
    <location>
        <begin position="232"/>
        <end position="241"/>
    </location>
</feature>
<accession>A0A386H3Y2</accession>
<protein>
    <submittedName>
        <fullName evidence="7">ABC-F type ribosomal protection protein</fullName>
    </submittedName>
</protein>
<dbReference type="EMBL" id="CP032416">
    <property type="protein sequence ID" value="AYD40427.1"/>
    <property type="molecule type" value="Genomic_DNA"/>
</dbReference>
<feature type="coiled-coil region" evidence="4">
    <location>
        <begin position="182"/>
        <end position="209"/>
    </location>
</feature>
<proteinExistence type="predicted"/>
<feature type="domain" description="ABC transporter" evidence="6">
    <location>
        <begin position="288"/>
        <end position="496"/>
    </location>
</feature>
<dbReference type="SUPFAM" id="SSF52540">
    <property type="entry name" value="P-loop containing nucleoside triphosphate hydrolases"/>
    <property type="match status" value="2"/>
</dbReference>
<keyword evidence="4" id="KW-0175">Coiled coil</keyword>
<dbReference type="Pfam" id="PF12848">
    <property type="entry name" value="ABC_tran_Xtn"/>
    <property type="match status" value="1"/>
</dbReference>
<dbReference type="InterPro" id="IPR032781">
    <property type="entry name" value="ABC_tran_Xtn"/>
</dbReference>
<dbReference type="RefSeq" id="WP_119972152.1">
    <property type="nucleotide sequence ID" value="NZ_CP032416.1"/>
</dbReference>
<sequence length="539" mass="61587">MLILEAVNLKKYYGDRLIISVNDFKIQTGDKVGVIGDNGAGKTTFLNILSGDIDIDMGIVKRYSSIAYIKQFLDKNINGSGKLFKEFEVHNKFNSQNISGGECAKLNIADELSKDSELLLTDEPTSNLDYKSICILKEKFMKIGTLVLISHDRDFMDSICNKIVEINNGKLSLYYGNYSSYKKQKVLELKKQREEYEKYIEEKTRLHKAMMGVHSKSKSIKKAPNRMGNSEARLHKGKVSEKKKKVDSSLKRIKSRIKKLEIKERPDRIFNIGIDFSLTNPPENKIIMSGSDLSFEYGNKQIFCNAKFKICNGLKTAIVGCNGSGKTTLLNLIDKKDKHIHIVPKATIGYFHQDLSILNFDKTVFQNVMKNSVQDESEVRRTLAKLLICGDKIYNKVSTLSGGERVRVSFAKLFVSDANVLLFDEPTNYLDVKSIEVFENFLKDYKGTVIYVSHDKAFINATADRLLIIQNKKITEFEGNLKEFEEIKKVPQKQKDTGIEKSILQMKLTYIVTQMSLKNCNKDELEKEYEDIVRRLRKL</sequence>